<reference evidence="3 4" key="1">
    <citation type="submission" date="2018-03" db="EMBL/GenBank/DDBJ databases">
        <title>Draft Genome Sequences of the Obligatory Marine Myxobacteria Enhygromyxa salina SWB005.</title>
        <authorList>
            <person name="Poehlein A."/>
            <person name="Moghaddam J.A."/>
            <person name="Harms H."/>
            <person name="Alanjari M."/>
            <person name="Koenig G.M."/>
            <person name="Daniel R."/>
            <person name="Schaeberle T.F."/>
        </authorList>
    </citation>
    <scope>NUCLEOTIDE SEQUENCE [LARGE SCALE GENOMIC DNA]</scope>
    <source>
        <strain evidence="3 4">SWB005</strain>
    </source>
</reference>
<dbReference type="Proteomes" id="UP000237968">
    <property type="component" value="Unassembled WGS sequence"/>
</dbReference>
<feature type="region of interest" description="Disordered" evidence="1">
    <location>
        <begin position="24"/>
        <end position="97"/>
    </location>
</feature>
<keyword evidence="2" id="KW-0732">Signal</keyword>
<dbReference type="RefSeq" id="WP_181197430.1">
    <property type="nucleotide sequence ID" value="NZ_PVNK01000068.1"/>
</dbReference>
<dbReference type="Gene3D" id="2.120.10.30">
    <property type="entry name" value="TolB, C-terminal domain"/>
    <property type="match status" value="1"/>
</dbReference>
<dbReference type="PROSITE" id="PS51257">
    <property type="entry name" value="PROKAR_LIPOPROTEIN"/>
    <property type="match status" value="1"/>
</dbReference>
<keyword evidence="3" id="KW-0456">Lyase</keyword>
<dbReference type="InterPro" id="IPR011042">
    <property type="entry name" value="6-blade_b-propeller_TolB-like"/>
</dbReference>
<proteinExistence type="predicted"/>
<organism evidence="3 4">
    <name type="scientific">Enhygromyxa salina</name>
    <dbReference type="NCBI Taxonomy" id="215803"/>
    <lineage>
        <taxon>Bacteria</taxon>
        <taxon>Pseudomonadati</taxon>
        <taxon>Myxococcota</taxon>
        <taxon>Polyangia</taxon>
        <taxon>Nannocystales</taxon>
        <taxon>Nannocystaceae</taxon>
        <taxon>Enhygromyxa</taxon>
    </lineage>
</organism>
<comment type="caution">
    <text evidence="3">The sequence shown here is derived from an EMBL/GenBank/DDBJ whole genome shotgun (WGS) entry which is preliminary data.</text>
</comment>
<feature type="compositionally biased region" description="Acidic residues" evidence="1">
    <location>
        <begin position="49"/>
        <end position="76"/>
    </location>
</feature>
<dbReference type="EMBL" id="PVNK01000068">
    <property type="protein sequence ID" value="PRQ03835.1"/>
    <property type="molecule type" value="Genomic_DNA"/>
</dbReference>
<evidence type="ECO:0000256" key="1">
    <source>
        <dbReference type="SAM" id="MobiDB-lite"/>
    </source>
</evidence>
<name>A0A2S9YFE6_9BACT</name>
<accession>A0A2S9YFE6</accession>
<evidence type="ECO:0000313" key="4">
    <source>
        <dbReference type="Proteomes" id="UP000237968"/>
    </source>
</evidence>
<feature type="chain" id="PRO_5015730353" evidence="2">
    <location>
        <begin position="22"/>
        <end position="468"/>
    </location>
</feature>
<dbReference type="AlphaFoldDB" id="A0A2S9YFE6"/>
<keyword evidence="4" id="KW-1185">Reference proteome</keyword>
<evidence type="ECO:0000256" key="2">
    <source>
        <dbReference type="SAM" id="SignalP"/>
    </source>
</evidence>
<dbReference type="SUPFAM" id="SSF63829">
    <property type="entry name" value="Calcium-dependent phosphotriesterase"/>
    <property type="match status" value="1"/>
</dbReference>
<evidence type="ECO:0000313" key="3">
    <source>
        <dbReference type="EMBL" id="PRQ03835.1"/>
    </source>
</evidence>
<feature type="signal peptide" evidence="2">
    <location>
        <begin position="1"/>
        <end position="21"/>
    </location>
</feature>
<gene>
    <name evidence="3" type="primary">vgb_3</name>
    <name evidence="3" type="ORF">ENSA5_12040</name>
</gene>
<dbReference type="GO" id="GO:0016829">
    <property type="term" value="F:lyase activity"/>
    <property type="evidence" value="ECO:0007669"/>
    <property type="project" value="UniProtKB-KW"/>
</dbReference>
<sequence>MFWPRLDLACLCLALPLAASCGGDGSGRSSTGVESGVSLSGVETGEGVGDGDGDSGDGDGDGDPGDGDGDPGDGDGDGVKFDVNSLPDGDGGNCGGEGMGGDSAFSYIWIANSTQGTVSKINTVDGVEEGRYWTTPNEGDGNPSRTSVNLLGDVAVSNRTPGSVTKVAALEERCVDANNNGMIDTSTGPDDIRAWGEDECVLWNLPIPSLDYNHGPRPTAWEGGKFEGGDDPCAFDDNPRLWVGYKNNVTEKGIFLRIDGATGQILDTVEGPTWVGISAMGPYGGAVNANGDFIVTGLNYGNAIRIDADTLEVTEIADVPQTKYGMGLDKHGNIWVGGYQGSVFHYDFGADSWTTFNDVGGGRVNGIMVDRDGYAWGAGSSPCRLVQIDTEAMQTVNGNIPLPGCGSPWGISIDRDGFVWVVDMSANVAFKVNPDTYQVELTVSGLINPYTYSDMTGAGLNLVVNPPG</sequence>
<dbReference type="EC" id="4.2.99.-" evidence="3"/>
<protein>
    <submittedName>
        <fullName evidence="3">Virginiamycin B lyase</fullName>
        <ecNumber evidence="3">4.2.99.-</ecNumber>
    </submittedName>
</protein>